<feature type="region of interest" description="Disordered" evidence="1">
    <location>
        <begin position="1057"/>
        <end position="1082"/>
    </location>
</feature>
<keyword evidence="4" id="KW-1185">Reference proteome</keyword>
<dbReference type="InterPro" id="IPR045725">
    <property type="entry name" value="DUF6079_N"/>
</dbReference>
<name>A0A975BQM1_9BACT</name>
<evidence type="ECO:0000313" key="3">
    <source>
        <dbReference type="EMBL" id="QTA89687.1"/>
    </source>
</evidence>
<evidence type="ECO:0000259" key="2">
    <source>
        <dbReference type="Pfam" id="PF19557"/>
    </source>
</evidence>
<dbReference type="AlphaFoldDB" id="A0A975BQM1"/>
<dbReference type="Proteomes" id="UP000663722">
    <property type="component" value="Chromosome"/>
</dbReference>
<dbReference type="RefSeq" id="WP_207678198.1">
    <property type="nucleotide sequence ID" value="NZ_CP061800.1"/>
</dbReference>
<feature type="domain" description="DUF6079" evidence="2">
    <location>
        <begin position="41"/>
        <end position="252"/>
    </location>
</feature>
<proteinExistence type="predicted"/>
<protein>
    <recommendedName>
        <fullName evidence="2">DUF6079 domain-containing protein</fullName>
    </recommendedName>
</protein>
<gene>
    <name evidence="3" type="ORF">dnm_057440</name>
</gene>
<feature type="compositionally biased region" description="Pro residues" evidence="1">
    <location>
        <begin position="1062"/>
        <end position="1075"/>
    </location>
</feature>
<evidence type="ECO:0000256" key="1">
    <source>
        <dbReference type="SAM" id="MobiDB-lite"/>
    </source>
</evidence>
<reference evidence="3" key="1">
    <citation type="journal article" date="2021" name="Microb. Physiol.">
        <title>Proteogenomic Insights into the Physiology of Marine, Sulfate-Reducing, Filamentous Desulfonema limicola and Desulfonema magnum.</title>
        <authorList>
            <person name="Schnaars V."/>
            <person name="Wohlbrand L."/>
            <person name="Scheve S."/>
            <person name="Hinrichs C."/>
            <person name="Reinhardt R."/>
            <person name="Rabus R."/>
        </authorList>
    </citation>
    <scope>NUCLEOTIDE SEQUENCE</scope>
    <source>
        <strain evidence="3">4be13</strain>
    </source>
</reference>
<sequence>MNKYNEIIGLYDYFQPTYDLTNEVADYWKQFVPNDKFFSILRGVLNSLESQQANEKKSLWLQGTYGTGKSHATAVVKHLLFDEADGLEEFTEKFEDPQLKSRILGFRDKFRVFPVVIKGLSNVTDNRTFALVIERAVKDALKKSQIQISTKSDFEKMVYQIETNPGHINWETVIQQYPQINMYVKNKKALLKKLKDGDLDTLRNLEEVSSEIGIHFSNGKIDEWLTEVTDELRSQNKANGLMIYWDEFTSVLQRSNSGMLLTELQHIAELSVNKGIYLFIVSHKTLQQTEMNVTKDDMEKALGRFQLLDYSMEPITTYHIVGAAIKKKDEEIWRSLRDENTAVLDNMIRRIVGTEGGVRNYNRLKDLFPIHPYTAYLSTFIVRNIGSTERSIFNFLYDEDRGFKKFINENPVNNHVTLLTADYLWDFFMNEFERVDYQRFSTVLDKYNLYIKSIEKENHAYGVIFRGVLLLNVLYKTVNVAETKETFLVAPSIDNIRAMFSGTEYESETDAALEFFDAEKKISKDPDNLFLVMSSVLPSIEVKKVKTELKSQYNQIDKILGDHTEEIKIAFTSAILRETEMNIFDASLNQHLLRSKLNKAFKFAYSLHIVLLIAQNIQEREQIKETVLNISQDGETDNVIFIILDDLFDEKVLDKFIEYNARAVVAERRNYREEQVSSHDYANKTLEQWVNGIKSGYADWYLGRDKGKTLISDFSTIVNDNLSATIFYSGLETLAETKKNKNVWDKKSSKASVERFLFANNRDAMESNTSSAPYKFTREVIKSNEEYIVDNQLQFNREADTTHPLVGMNREIEEAIKQKNNSSVFNLGESLKFLTRPPFGLYPNMLCMATLGFLMRNYVGKLYESGKGKPIEKEVMRDKILSMFKYWENGKDSNKLKVRLGTKEEEILIKELAFVFSLENIESLNDAKWGIRNWIKESKFPLWVFKLSENSNDEITLAIDKITGLIESLDEEFTDSDVKSLLNIIKLVEIDLKRLIKKERARELFVSWLQRIDNIEIEREDIDSVIKYIRQHMSEEPGVHSWKEDNVREKAKDWFLEKSRPLTPPPPPPLPPYPPGGEGKLPLGEVGERKTKETMINKIEKFAGDWKEVLRKIIDKHPEFIDILDRYMK</sequence>
<organism evidence="3 4">
    <name type="scientific">Desulfonema magnum</name>
    <dbReference type="NCBI Taxonomy" id="45655"/>
    <lineage>
        <taxon>Bacteria</taxon>
        <taxon>Pseudomonadati</taxon>
        <taxon>Thermodesulfobacteriota</taxon>
        <taxon>Desulfobacteria</taxon>
        <taxon>Desulfobacterales</taxon>
        <taxon>Desulfococcaceae</taxon>
        <taxon>Desulfonema</taxon>
    </lineage>
</organism>
<dbReference type="Pfam" id="PF19557">
    <property type="entry name" value="DUF6079_1st"/>
    <property type="match status" value="1"/>
</dbReference>
<accession>A0A975BQM1</accession>
<dbReference type="KEGG" id="dmm:dnm_057440"/>
<dbReference type="EMBL" id="CP061800">
    <property type="protein sequence ID" value="QTA89687.1"/>
    <property type="molecule type" value="Genomic_DNA"/>
</dbReference>
<evidence type="ECO:0000313" key="4">
    <source>
        <dbReference type="Proteomes" id="UP000663722"/>
    </source>
</evidence>